<dbReference type="STRING" id="92696.A0A4R0R5C3"/>
<comment type="caution">
    <text evidence="1">The sequence shown here is derived from an EMBL/GenBank/DDBJ whole genome shotgun (WGS) entry which is preliminary data.</text>
</comment>
<evidence type="ECO:0000313" key="1">
    <source>
        <dbReference type="EMBL" id="TCD61506.1"/>
    </source>
</evidence>
<dbReference type="OrthoDB" id="7396853at2759"/>
<evidence type="ECO:0008006" key="3">
    <source>
        <dbReference type="Google" id="ProtNLM"/>
    </source>
</evidence>
<organism evidence="1 2">
    <name type="scientific">Steccherinum ochraceum</name>
    <dbReference type="NCBI Taxonomy" id="92696"/>
    <lineage>
        <taxon>Eukaryota</taxon>
        <taxon>Fungi</taxon>
        <taxon>Dikarya</taxon>
        <taxon>Basidiomycota</taxon>
        <taxon>Agaricomycotina</taxon>
        <taxon>Agaricomycetes</taxon>
        <taxon>Polyporales</taxon>
        <taxon>Steccherinaceae</taxon>
        <taxon>Steccherinum</taxon>
    </lineage>
</organism>
<reference evidence="1 2" key="1">
    <citation type="submission" date="2018-11" db="EMBL/GenBank/DDBJ databases">
        <title>Genome assembly of Steccherinum ochraceum LE-BIN_3174, the white-rot fungus of the Steccherinaceae family (The Residual Polyporoid clade, Polyporales, Basidiomycota).</title>
        <authorList>
            <person name="Fedorova T.V."/>
            <person name="Glazunova O.A."/>
            <person name="Landesman E.O."/>
            <person name="Moiseenko K.V."/>
            <person name="Psurtseva N.V."/>
            <person name="Savinova O.S."/>
            <person name="Shakhova N.V."/>
            <person name="Tyazhelova T.V."/>
            <person name="Vasina D.V."/>
        </authorList>
    </citation>
    <scope>NUCLEOTIDE SEQUENCE [LARGE SCALE GENOMIC DNA]</scope>
    <source>
        <strain evidence="1 2">LE-BIN_3174</strain>
    </source>
</reference>
<dbReference type="Gene3D" id="3.40.50.720">
    <property type="entry name" value="NAD(P)-binding Rossmann-like Domain"/>
    <property type="match status" value="1"/>
</dbReference>
<dbReference type="EMBL" id="RWJN01000459">
    <property type="protein sequence ID" value="TCD61506.1"/>
    <property type="molecule type" value="Genomic_DNA"/>
</dbReference>
<proteinExistence type="predicted"/>
<accession>A0A4R0R5C3</accession>
<evidence type="ECO:0000313" key="2">
    <source>
        <dbReference type="Proteomes" id="UP000292702"/>
    </source>
</evidence>
<sequence>MSLVIGLEYGRGRRSRALTRTDGEQLVGALRSSPDPAINALCTAVPQDLVFANPTIDKLAQAITRLVHPSGSDEAKNDAEEINAMIAKYTADLPAASSSQLPVPNDGTGLVVLLTGSTGGLGSPIMEKKIRCCTITQRVFDFTKKASPLVLCPKAKHAMRTDVTDAHWVIAYSSQLKFGEEFTPSRRCFRSGTYVTGEKNWALSWALRKLWEEDVLVFSGTLAIYSLRDISCVAESTAKPPQSV</sequence>
<protein>
    <recommendedName>
        <fullName evidence="3">Thioester reductase (TE) domain-containing protein</fullName>
    </recommendedName>
</protein>
<gene>
    <name evidence="1" type="ORF">EIP91_008303</name>
</gene>
<keyword evidence="2" id="KW-1185">Reference proteome</keyword>
<dbReference type="AlphaFoldDB" id="A0A4R0R5C3"/>
<name>A0A4R0R5C3_9APHY</name>
<dbReference type="Proteomes" id="UP000292702">
    <property type="component" value="Unassembled WGS sequence"/>
</dbReference>